<keyword evidence="1" id="KW-0472">Membrane</keyword>
<evidence type="ECO:0000313" key="3">
    <source>
        <dbReference type="Proteomes" id="UP000317863"/>
    </source>
</evidence>
<gene>
    <name evidence="2" type="ORF">EXD82_06130</name>
</gene>
<feature type="transmembrane region" description="Helical" evidence="1">
    <location>
        <begin position="285"/>
        <end position="310"/>
    </location>
</feature>
<comment type="caution">
    <text evidence="2">The sequence shown here is derived from an EMBL/GenBank/DDBJ whole genome shotgun (WGS) entry which is preliminary data.</text>
</comment>
<dbReference type="OrthoDB" id="1950201at2"/>
<feature type="transmembrane region" description="Helical" evidence="1">
    <location>
        <begin position="249"/>
        <end position="273"/>
    </location>
</feature>
<feature type="transmembrane region" description="Helical" evidence="1">
    <location>
        <begin position="12"/>
        <end position="42"/>
    </location>
</feature>
<feature type="transmembrane region" description="Helical" evidence="1">
    <location>
        <begin position="217"/>
        <end position="237"/>
    </location>
</feature>
<dbReference type="PANTHER" id="PTHR41324">
    <property type="entry name" value="MEMBRANE PROTEIN-RELATED"/>
    <property type="match status" value="1"/>
</dbReference>
<dbReference type="InterPro" id="IPR018710">
    <property type="entry name" value="DUF2232"/>
</dbReference>
<dbReference type="EMBL" id="SGJB01000009">
    <property type="protein sequence ID" value="TQQ84561.1"/>
    <property type="molecule type" value="Genomic_DNA"/>
</dbReference>
<organism evidence="2 3">
    <name type="scientific">Peptacetobacter hominis</name>
    <dbReference type="NCBI Taxonomy" id="2743610"/>
    <lineage>
        <taxon>Bacteria</taxon>
        <taxon>Bacillati</taxon>
        <taxon>Bacillota</taxon>
        <taxon>Clostridia</taxon>
        <taxon>Peptostreptococcales</taxon>
        <taxon>Peptostreptococcaceae</taxon>
        <taxon>Peptacetobacter</taxon>
    </lineage>
</organism>
<feature type="transmembrane region" description="Helical" evidence="1">
    <location>
        <begin position="107"/>
        <end position="126"/>
    </location>
</feature>
<proteinExistence type="predicted"/>
<feature type="transmembrane region" description="Helical" evidence="1">
    <location>
        <begin position="177"/>
        <end position="196"/>
    </location>
</feature>
<keyword evidence="1" id="KW-1133">Transmembrane helix</keyword>
<dbReference type="RefSeq" id="WP_142536037.1">
    <property type="nucleotide sequence ID" value="NZ_SGJB01000009.1"/>
</dbReference>
<evidence type="ECO:0000256" key="1">
    <source>
        <dbReference type="SAM" id="Phobius"/>
    </source>
</evidence>
<name>A0A544QV43_9FIRM</name>
<dbReference type="PANTHER" id="PTHR41324:SF1">
    <property type="entry name" value="DUF2232 DOMAIN-CONTAINING PROTEIN"/>
    <property type="match status" value="1"/>
</dbReference>
<sequence>MIKSEKDNKRNISALPVFAIILSLLPFYIPIVGMISFAVICVPFAMASMESKKRNPWSLLILSFIALMLFTDNTYAIRSYIIYILPSVIFGRIVAETSEEKSKSIGNPVFFGITLYMVGVIAYGIISKYMLNVDVLWDFINSVQKNITAQYSNIPQENMKQLNSIIPGNIENIVRNMIVTLIFVQGIFYSMTTYYISTSIMKRKGSDNINGSKIREFYLPGNPIIYVGISFILVFIAGEISSNIMGNVILFNMQMIFDMLFIIQGISVCIFFIMKSAEQKGKSSVILPIGILAFLTAIGGMVLMAIIGILDSFMDFRMLKSDTRKFI</sequence>
<protein>
    <submittedName>
        <fullName evidence="2">DUF2232 domain-containing protein</fullName>
    </submittedName>
</protein>
<dbReference type="AlphaFoldDB" id="A0A544QV43"/>
<dbReference type="Pfam" id="PF09991">
    <property type="entry name" value="DUF2232"/>
    <property type="match status" value="1"/>
</dbReference>
<evidence type="ECO:0000313" key="2">
    <source>
        <dbReference type="EMBL" id="TQQ84561.1"/>
    </source>
</evidence>
<keyword evidence="3" id="KW-1185">Reference proteome</keyword>
<accession>A0A544QV43</accession>
<keyword evidence="1" id="KW-0812">Transmembrane</keyword>
<reference evidence="2 3" key="1">
    <citation type="submission" date="2019-02" db="EMBL/GenBank/DDBJ databases">
        <title>Peptostreptococcaceae bacterium ZHW00191 nov., a new bacterium isolated from the human gut.</title>
        <authorList>
            <person name="Zhou H.-W."/>
            <person name="Chen X.-J."/>
        </authorList>
    </citation>
    <scope>NUCLEOTIDE SEQUENCE [LARGE SCALE GENOMIC DNA]</scope>
    <source>
        <strain evidence="2 3">ZHW00191</strain>
    </source>
</reference>
<dbReference type="Proteomes" id="UP000317863">
    <property type="component" value="Unassembled WGS sequence"/>
</dbReference>